<reference evidence="4" key="1">
    <citation type="journal article" date="2017" name="Gigascience">
        <title>The genome draft of coconut (Cocos nucifera).</title>
        <authorList>
            <person name="Xiao Y."/>
            <person name="Xu P."/>
            <person name="Fan H."/>
            <person name="Baudouin L."/>
            <person name="Xia W."/>
            <person name="Bocs S."/>
            <person name="Xu J."/>
            <person name="Li Q."/>
            <person name="Guo A."/>
            <person name="Zhou L."/>
            <person name="Li J."/>
            <person name="Wu Y."/>
            <person name="Ma Z."/>
            <person name="Armero A."/>
            <person name="Issali A.E."/>
            <person name="Liu N."/>
            <person name="Peng M."/>
            <person name="Yang Y."/>
        </authorList>
    </citation>
    <scope>NUCLEOTIDE SEQUENCE</scope>
    <source>
        <tissue evidence="4">Spear leaf of Hainan Tall coconut</tissue>
    </source>
</reference>
<keyword evidence="5" id="KW-1185">Reference proteome</keyword>
<reference evidence="4" key="2">
    <citation type="submission" date="2019-07" db="EMBL/GenBank/DDBJ databases">
        <authorList>
            <person name="Yang Y."/>
            <person name="Bocs S."/>
            <person name="Baudouin L."/>
        </authorList>
    </citation>
    <scope>NUCLEOTIDE SEQUENCE</scope>
    <source>
        <tissue evidence="4">Spear leaf of Hainan Tall coconut</tissue>
    </source>
</reference>
<sequence length="345" mass="39273">MRQRLAAKKQALKEKLLELNVKIDIEEELPNDPEVLGYLPPNGLCRYLGLFSGCSGNDFETVLAEIEKEMSMADVTTELGYGCTIDTSHCKEKLSLFQPLNDVTLSKLLGTIACTHTGLKMPRTHIQHSVLLLVAAHHWCSRMEEDCDNIFTFFSFTAFRMHAPKTNWRHVMENLEHEGFNVPDEKSFCLLVSVYTKACEILSPVLDATPFPFSIKLAAIASWKEHINLEKWLNGNLSTYKDAFCEFLQAHSSQLASHQLLEEIKRLHVSSNPKIQSAVTDAATSDGSSEAIEAEANTYFHQMFSGRLSIDAMVQMLARFKELSDRRWVTEYENVWLSRSFYFNF</sequence>
<gene>
    <name evidence="4" type="ORF">COCNU_09G004160</name>
</gene>
<dbReference type="GO" id="GO:0000288">
    <property type="term" value="P:nuclear-transcribed mRNA catabolic process, deadenylation-dependent decay"/>
    <property type="evidence" value="ECO:0007669"/>
    <property type="project" value="TreeGrafter"/>
</dbReference>
<evidence type="ECO:0000313" key="4">
    <source>
        <dbReference type="EMBL" id="KAG1360953.1"/>
    </source>
</evidence>
<feature type="domain" description="CCR4-NOT transcription complex subunit 1 TTP binding" evidence="2">
    <location>
        <begin position="279"/>
        <end position="326"/>
    </location>
</feature>
<dbReference type="Pfam" id="PF16418">
    <property type="entry name" value="CNOT1_HEAT"/>
    <property type="match status" value="1"/>
</dbReference>
<proteinExistence type="predicted"/>
<dbReference type="InterPro" id="IPR032193">
    <property type="entry name" value="CNOT1_TTP_bind"/>
</dbReference>
<evidence type="ECO:0000259" key="3">
    <source>
        <dbReference type="Pfam" id="PF16418"/>
    </source>
</evidence>
<dbReference type="GO" id="GO:0000932">
    <property type="term" value="C:P-body"/>
    <property type="evidence" value="ECO:0007669"/>
    <property type="project" value="TreeGrafter"/>
</dbReference>
<dbReference type="AlphaFoldDB" id="A0A8K0IJQ6"/>
<dbReference type="InterPro" id="IPR038535">
    <property type="entry name" value="CNOT1_TTP_bind_sf"/>
</dbReference>
<dbReference type="GO" id="GO:0060090">
    <property type="term" value="F:molecular adaptor activity"/>
    <property type="evidence" value="ECO:0007669"/>
    <property type="project" value="TreeGrafter"/>
</dbReference>
<evidence type="ECO:0000256" key="1">
    <source>
        <dbReference type="SAM" id="Coils"/>
    </source>
</evidence>
<organism evidence="4 5">
    <name type="scientific">Cocos nucifera</name>
    <name type="common">Coconut palm</name>
    <dbReference type="NCBI Taxonomy" id="13894"/>
    <lineage>
        <taxon>Eukaryota</taxon>
        <taxon>Viridiplantae</taxon>
        <taxon>Streptophyta</taxon>
        <taxon>Embryophyta</taxon>
        <taxon>Tracheophyta</taxon>
        <taxon>Spermatophyta</taxon>
        <taxon>Magnoliopsida</taxon>
        <taxon>Liliopsida</taxon>
        <taxon>Arecaceae</taxon>
        <taxon>Arecoideae</taxon>
        <taxon>Cocoseae</taxon>
        <taxon>Attaleinae</taxon>
        <taxon>Cocos</taxon>
    </lineage>
</organism>
<dbReference type="OrthoDB" id="1933107at2759"/>
<dbReference type="EMBL" id="CM017880">
    <property type="protein sequence ID" value="KAG1360953.1"/>
    <property type="molecule type" value="Genomic_DNA"/>
</dbReference>
<dbReference type="InterPro" id="IPR032194">
    <property type="entry name" value="CNOT1_HEAT"/>
</dbReference>
<feature type="coiled-coil region" evidence="1">
    <location>
        <begin position="2"/>
        <end position="29"/>
    </location>
</feature>
<keyword evidence="1" id="KW-0175">Coiled coil</keyword>
<dbReference type="GO" id="GO:0030015">
    <property type="term" value="C:CCR4-NOT core complex"/>
    <property type="evidence" value="ECO:0007669"/>
    <property type="project" value="InterPro"/>
</dbReference>
<evidence type="ECO:0000313" key="5">
    <source>
        <dbReference type="Proteomes" id="UP000797356"/>
    </source>
</evidence>
<name>A0A8K0IJQ6_COCNU</name>
<dbReference type="GO" id="GO:0017148">
    <property type="term" value="P:negative regulation of translation"/>
    <property type="evidence" value="ECO:0007669"/>
    <property type="project" value="InterPro"/>
</dbReference>
<protein>
    <submittedName>
        <fullName evidence="4">Uncharacterized protein</fullName>
    </submittedName>
</protein>
<dbReference type="Pfam" id="PF16417">
    <property type="entry name" value="CNOT1_TTP_bind"/>
    <property type="match status" value="1"/>
</dbReference>
<dbReference type="Proteomes" id="UP000797356">
    <property type="component" value="Chromosome 9"/>
</dbReference>
<dbReference type="PANTHER" id="PTHR13162">
    <property type="entry name" value="CCR4-NOT TRANSCRIPTION COMPLEX"/>
    <property type="match status" value="1"/>
</dbReference>
<dbReference type="Gene3D" id="1.25.40.840">
    <property type="entry name" value="CCR4-NOT transcription complex subunit 1 TTP binding domain"/>
    <property type="match status" value="1"/>
</dbReference>
<dbReference type="PANTHER" id="PTHR13162:SF8">
    <property type="entry name" value="CCR4-NOT TRANSCRIPTION COMPLEX SUBUNIT 1"/>
    <property type="match status" value="1"/>
</dbReference>
<evidence type="ECO:0000259" key="2">
    <source>
        <dbReference type="Pfam" id="PF16417"/>
    </source>
</evidence>
<dbReference type="InterPro" id="IPR040398">
    <property type="entry name" value="Not1"/>
</dbReference>
<accession>A0A8K0IJQ6</accession>
<feature type="domain" description="CCR4-NOT transcription complex subunit 1 HEAT repeat" evidence="3">
    <location>
        <begin position="199"/>
        <end position="256"/>
    </location>
</feature>
<comment type="caution">
    <text evidence="4">The sequence shown here is derived from an EMBL/GenBank/DDBJ whole genome shotgun (WGS) entry which is preliminary data.</text>
</comment>